<dbReference type="PRINTS" id="PR00320">
    <property type="entry name" value="GPROTEINBRPT"/>
</dbReference>
<dbReference type="InterPro" id="IPR044862">
    <property type="entry name" value="Pro_4_hyd_alph_FE2OG_OXY"/>
</dbReference>
<reference evidence="8 9" key="1">
    <citation type="submission" date="2021-03" db="EMBL/GenBank/DDBJ databases">
        <title>Assistant Professor.</title>
        <authorList>
            <person name="Huq M.A."/>
        </authorList>
    </citation>
    <scope>NUCLEOTIDE SEQUENCE [LARGE SCALE GENOMIC DNA]</scope>
    <source>
        <strain evidence="8 9">MAH-29</strain>
    </source>
</reference>
<dbReference type="EMBL" id="JAGHKO010000004">
    <property type="protein sequence ID" value="MBO9201909.1"/>
    <property type="molecule type" value="Genomic_DNA"/>
</dbReference>
<dbReference type="InterPro" id="IPR056828">
    <property type="entry name" value="Beta-prop_TEP1_C"/>
</dbReference>
<dbReference type="PANTHER" id="PTHR22847">
    <property type="entry name" value="WD40 REPEAT PROTEIN"/>
    <property type="match status" value="1"/>
</dbReference>
<evidence type="ECO:0000256" key="3">
    <source>
        <dbReference type="ARBA" id="ARBA00022737"/>
    </source>
</evidence>
<dbReference type="Gene3D" id="2.60.120.620">
    <property type="entry name" value="q2cbj1_9rhob like domain"/>
    <property type="match status" value="1"/>
</dbReference>
<dbReference type="SMART" id="SM00320">
    <property type="entry name" value="WD40"/>
    <property type="match status" value="7"/>
</dbReference>
<keyword evidence="3" id="KW-0677">Repeat</keyword>
<comment type="cofactor">
    <cofactor evidence="1">
        <name>L-ascorbate</name>
        <dbReference type="ChEBI" id="CHEBI:38290"/>
    </cofactor>
</comment>
<evidence type="ECO:0000256" key="6">
    <source>
        <dbReference type="PROSITE-ProRule" id="PRU00221"/>
    </source>
</evidence>
<dbReference type="SUPFAM" id="SSF50978">
    <property type="entry name" value="WD40 repeat-like"/>
    <property type="match status" value="1"/>
</dbReference>
<keyword evidence="5" id="KW-0560">Oxidoreductase</keyword>
<accession>A0ABS3YVQ0</accession>
<comment type="caution">
    <text evidence="8">The sequence shown here is derived from an EMBL/GenBank/DDBJ whole genome shotgun (WGS) entry which is preliminary data.</text>
</comment>
<dbReference type="InterPro" id="IPR001680">
    <property type="entry name" value="WD40_rpt"/>
</dbReference>
<organism evidence="8 9">
    <name type="scientific">Niastella soli</name>
    <dbReference type="NCBI Taxonomy" id="2821487"/>
    <lineage>
        <taxon>Bacteria</taxon>
        <taxon>Pseudomonadati</taxon>
        <taxon>Bacteroidota</taxon>
        <taxon>Chitinophagia</taxon>
        <taxon>Chitinophagales</taxon>
        <taxon>Chitinophagaceae</taxon>
        <taxon>Niastella</taxon>
    </lineage>
</organism>
<dbReference type="InterPro" id="IPR020472">
    <property type="entry name" value="WD40_PAC1"/>
</dbReference>
<keyword evidence="4" id="KW-0223">Dioxygenase</keyword>
<evidence type="ECO:0000256" key="4">
    <source>
        <dbReference type="ARBA" id="ARBA00022964"/>
    </source>
</evidence>
<evidence type="ECO:0000313" key="9">
    <source>
        <dbReference type="Proteomes" id="UP000677244"/>
    </source>
</evidence>
<feature type="repeat" description="WD" evidence="6">
    <location>
        <begin position="416"/>
        <end position="449"/>
    </location>
</feature>
<feature type="repeat" description="WD" evidence="6">
    <location>
        <begin position="455"/>
        <end position="489"/>
    </location>
</feature>
<dbReference type="PROSITE" id="PS50082">
    <property type="entry name" value="WD_REPEATS_2"/>
    <property type="match status" value="4"/>
</dbReference>
<dbReference type="PROSITE" id="PS50294">
    <property type="entry name" value="WD_REPEATS_REGION"/>
    <property type="match status" value="3"/>
</dbReference>
<dbReference type="RefSeq" id="WP_209139966.1">
    <property type="nucleotide sequence ID" value="NZ_JAGHKO010000004.1"/>
</dbReference>
<feature type="repeat" description="WD" evidence="6">
    <location>
        <begin position="331"/>
        <end position="371"/>
    </location>
</feature>
<feature type="repeat" description="WD" evidence="6">
    <location>
        <begin position="212"/>
        <end position="252"/>
    </location>
</feature>
<keyword evidence="9" id="KW-1185">Reference proteome</keyword>
<evidence type="ECO:0000313" key="8">
    <source>
        <dbReference type="EMBL" id="MBO9201909.1"/>
    </source>
</evidence>
<keyword evidence="2 6" id="KW-0853">WD repeat</keyword>
<protein>
    <submittedName>
        <fullName evidence="8">2OG-Fe(II) oxygenase</fullName>
    </submittedName>
</protein>
<dbReference type="Gene3D" id="2.130.10.10">
    <property type="entry name" value="YVTN repeat-like/Quinoprotein amine dehydrogenase"/>
    <property type="match status" value="3"/>
</dbReference>
<evidence type="ECO:0000256" key="5">
    <source>
        <dbReference type="ARBA" id="ARBA00023002"/>
    </source>
</evidence>
<dbReference type="SMART" id="SM00702">
    <property type="entry name" value="P4Hc"/>
    <property type="match status" value="1"/>
</dbReference>
<proteinExistence type="predicted"/>
<sequence>MATGLSVQHVLPDSTFTCFVIPSLFSQSECETLLTPAIKNSFQKASSNYPTYYRNNDRFVIDDETLADKLFQKVKSYLPTSIEINNSIQSENGIWELKELNTRLRFCKYAANQYFHRHLDGVHYRSETVQSKLTFMIYLNSATEFKGGRTLFFKTKDTSEIWASYIPKQGDLIVFDHNVWHEGEVLTEGEKYVLRSDILYTRTTLPFQKEHFSGHLGYIWSLLKFDDNTILSGGRDTSIKAWTITGEEKLSLKEHQNSILSLEKINKDTFISGSRDQHIIVWQHFKAIKKIKAHTAIVLSLCRLTDHSFASGGGDNTIQIIDLNGSVLQTLNGHTNWIWQVIKLDKKTIASASEDHTIKIWNIETGQLLTTFTEYTPIISLAFHAPTQQLISGNLHGEISIRTLNENYQQQMLTTFNAHNGIIRTIKLITNNIIATGGEDNKVKLWDFNGNLLTALEHQNFVQAIEQISDNKIISASYDGSIKEWDIKW</sequence>
<dbReference type="PANTHER" id="PTHR22847:SF637">
    <property type="entry name" value="WD REPEAT DOMAIN 5B"/>
    <property type="match status" value="1"/>
</dbReference>
<evidence type="ECO:0000256" key="1">
    <source>
        <dbReference type="ARBA" id="ARBA00001961"/>
    </source>
</evidence>
<dbReference type="Pfam" id="PF25048">
    <property type="entry name" value="Beta-prop_TEP1_C"/>
    <property type="match status" value="1"/>
</dbReference>
<dbReference type="InterPro" id="IPR006620">
    <property type="entry name" value="Pro_4_hyd_alph"/>
</dbReference>
<dbReference type="InterPro" id="IPR015943">
    <property type="entry name" value="WD40/YVTN_repeat-like_dom_sf"/>
</dbReference>
<dbReference type="Pfam" id="PF13640">
    <property type="entry name" value="2OG-FeII_Oxy_3"/>
    <property type="match status" value="1"/>
</dbReference>
<evidence type="ECO:0000259" key="7">
    <source>
        <dbReference type="SMART" id="SM00702"/>
    </source>
</evidence>
<dbReference type="CDD" id="cd00200">
    <property type="entry name" value="WD40"/>
    <property type="match status" value="1"/>
</dbReference>
<name>A0ABS3YVQ0_9BACT</name>
<dbReference type="Proteomes" id="UP000677244">
    <property type="component" value="Unassembled WGS sequence"/>
</dbReference>
<gene>
    <name evidence="8" type="ORF">J7I42_16615</name>
</gene>
<dbReference type="PROSITE" id="PS00678">
    <property type="entry name" value="WD_REPEATS_1"/>
    <property type="match status" value="2"/>
</dbReference>
<dbReference type="InterPro" id="IPR036322">
    <property type="entry name" value="WD40_repeat_dom_sf"/>
</dbReference>
<dbReference type="Pfam" id="PF00400">
    <property type="entry name" value="WD40"/>
    <property type="match status" value="5"/>
</dbReference>
<feature type="domain" description="Prolyl 4-hydroxylase alpha subunit" evidence="7">
    <location>
        <begin position="16"/>
        <end position="199"/>
    </location>
</feature>
<evidence type="ECO:0000256" key="2">
    <source>
        <dbReference type="ARBA" id="ARBA00022574"/>
    </source>
</evidence>
<dbReference type="InterPro" id="IPR019775">
    <property type="entry name" value="WD40_repeat_CS"/>
</dbReference>